<dbReference type="Proteomes" id="UP000184440">
    <property type="component" value="Unassembled WGS sequence"/>
</dbReference>
<feature type="compositionally biased region" description="Low complexity" evidence="1">
    <location>
        <begin position="75"/>
        <end position="93"/>
    </location>
</feature>
<dbReference type="OrthoDB" id="9925705at2"/>
<name>A0A1M7RPB2_9ACTN</name>
<dbReference type="AlphaFoldDB" id="A0A1M7RPB2"/>
<evidence type="ECO:0000313" key="2">
    <source>
        <dbReference type="EMBL" id="SHN48197.1"/>
    </source>
</evidence>
<keyword evidence="3" id="KW-1185">Reference proteome</keyword>
<proteinExistence type="predicted"/>
<gene>
    <name evidence="2" type="ORF">SAMN05443668_13615</name>
</gene>
<evidence type="ECO:0000313" key="3">
    <source>
        <dbReference type="Proteomes" id="UP000184440"/>
    </source>
</evidence>
<dbReference type="STRING" id="134849.SAMN05443668_13615"/>
<feature type="region of interest" description="Disordered" evidence="1">
    <location>
        <begin position="1"/>
        <end position="111"/>
    </location>
</feature>
<reference evidence="2 3" key="1">
    <citation type="submission" date="2016-11" db="EMBL/GenBank/DDBJ databases">
        <authorList>
            <person name="Jaros S."/>
            <person name="Januszkiewicz K."/>
            <person name="Wedrychowicz H."/>
        </authorList>
    </citation>
    <scope>NUCLEOTIDE SEQUENCE [LARGE SCALE GENOMIC DNA]</scope>
    <source>
        <strain evidence="2 3">DSM 46144</strain>
    </source>
</reference>
<dbReference type="EMBL" id="FRCS01000036">
    <property type="protein sequence ID" value="SHN48197.1"/>
    <property type="molecule type" value="Genomic_DNA"/>
</dbReference>
<evidence type="ECO:0000256" key="1">
    <source>
        <dbReference type="SAM" id="MobiDB-lite"/>
    </source>
</evidence>
<organism evidence="2 3">
    <name type="scientific">Cryptosporangium aurantiacum</name>
    <dbReference type="NCBI Taxonomy" id="134849"/>
    <lineage>
        <taxon>Bacteria</taxon>
        <taxon>Bacillati</taxon>
        <taxon>Actinomycetota</taxon>
        <taxon>Actinomycetes</taxon>
        <taxon>Cryptosporangiales</taxon>
        <taxon>Cryptosporangiaceae</taxon>
        <taxon>Cryptosporangium</taxon>
    </lineage>
</organism>
<sequence>MAKTHPDLLSALNVTGGSRPDAEPAADAAVAVDSSVAGELAGDGSDAAAVAAPARKRRPPAKKAASTPAERGSGTPRKSTAAKTAPPAKSTARSTTSGRGRAAAPVDQDDEPLVLIPTTDDAQRVGLYLHKDDYRALNLAKLDDGFDMNARVRAMIAIYRHNPRFRSLVDRTARNAPRGG</sequence>
<feature type="compositionally biased region" description="Low complexity" evidence="1">
    <location>
        <begin position="23"/>
        <end position="37"/>
    </location>
</feature>
<accession>A0A1M7RPB2</accession>
<protein>
    <submittedName>
        <fullName evidence="2">Uncharacterized protein</fullName>
    </submittedName>
</protein>
<dbReference type="RefSeq" id="WP_073266761.1">
    <property type="nucleotide sequence ID" value="NZ_FRCS01000036.1"/>
</dbReference>